<feature type="non-terminal residue" evidence="7">
    <location>
        <position position="1"/>
    </location>
</feature>
<dbReference type="Pfam" id="PF07690">
    <property type="entry name" value="MFS_1"/>
    <property type="match status" value="1"/>
</dbReference>
<feature type="transmembrane region" description="Helical" evidence="5">
    <location>
        <begin position="129"/>
        <end position="148"/>
    </location>
</feature>
<feature type="transmembrane region" description="Helical" evidence="5">
    <location>
        <begin position="233"/>
        <end position="255"/>
    </location>
</feature>
<organism evidence="7 8">
    <name type="scientific">Coniella lustricola</name>
    <dbReference type="NCBI Taxonomy" id="2025994"/>
    <lineage>
        <taxon>Eukaryota</taxon>
        <taxon>Fungi</taxon>
        <taxon>Dikarya</taxon>
        <taxon>Ascomycota</taxon>
        <taxon>Pezizomycotina</taxon>
        <taxon>Sordariomycetes</taxon>
        <taxon>Sordariomycetidae</taxon>
        <taxon>Diaporthales</taxon>
        <taxon>Schizoparmaceae</taxon>
        <taxon>Coniella</taxon>
    </lineage>
</organism>
<keyword evidence="3 5" id="KW-1133">Transmembrane helix</keyword>
<feature type="transmembrane region" description="Helical" evidence="5">
    <location>
        <begin position="53"/>
        <end position="78"/>
    </location>
</feature>
<dbReference type="PROSITE" id="PS50850">
    <property type="entry name" value="MFS"/>
    <property type="match status" value="1"/>
</dbReference>
<evidence type="ECO:0000256" key="5">
    <source>
        <dbReference type="SAM" id="Phobius"/>
    </source>
</evidence>
<dbReference type="GO" id="GO:0022857">
    <property type="term" value="F:transmembrane transporter activity"/>
    <property type="evidence" value="ECO:0007669"/>
    <property type="project" value="InterPro"/>
</dbReference>
<dbReference type="Gene3D" id="1.20.1250.20">
    <property type="entry name" value="MFS general substrate transporter like domains"/>
    <property type="match status" value="1"/>
</dbReference>
<comment type="subcellular location">
    <subcellularLocation>
        <location evidence="1">Membrane</location>
        <topology evidence="1">Multi-pass membrane protein</topology>
    </subcellularLocation>
</comment>
<evidence type="ECO:0000256" key="3">
    <source>
        <dbReference type="ARBA" id="ARBA00022989"/>
    </source>
</evidence>
<feature type="transmembrane region" description="Helical" evidence="5">
    <location>
        <begin position="160"/>
        <end position="179"/>
    </location>
</feature>
<dbReference type="Proteomes" id="UP000241462">
    <property type="component" value="Unassembled WGS sequence"/>
</dbReference>
<keyword evidence="2 5" id="KW-0812">Transmembrane</keyword>
<protein>
    <submittedName>
        <fullName evidence="7">Major facilitator superfamily domain-containing protein</fullName>
    </submittedName>
</protein>
<dbReference type="OrthoDB" id="2351791at2759"/>
<feature type="transmembrane region" description="Helical" evidence="5">
    <location>
        <begin position="288"/>
        <end position="310"/>
    </location>
</feature>
<reference evidence="7 8" key="1">
    <citation type="journal article" date="2018" name="Mycol. Prog.">
        <title>Coniella lustricola, a new species from submerged detritus.</title>
        <authorList>
            <person name="Raudabaugh D.B."/>
            <person name="Iturriaga T."/>
            <person name="Carver A."/>
            <person name="Mondo S."/>
            <person name="Pangilinan J."/>
            <person name="Lipzen A."/>
            <person name="He G."/>
            <person name="Amirebrahimi M."/>
            <person name="Grigoriev I.V."/>
            <person name="Miller A.N."/>
        </authorList>
    </citation>
    <scope>NUCLEOTIDE SEQUENCE [LARGE SCALE GENOMIC DNA]</scope>
    <source>
        <strain evidence="7 8">B22-T-1</strain>
    </source>
</reference>
<evidence type="ECO:0000313" key="8">
    <source>
        <dbReference type="Proteomes" id="UP000241462"/>
    </source>
</evidence>
<feature type="transmembrane region" description="Helical" evidence="5">
    <location>
        <begin position="261"/>
        <end position="281"/>
    </location>
</feature>
<dbReference type="EMBL" id="KZ678393">
    <property type="protein sequence ID" value="PSR97236.1"/>
    <property type="molecule type" value="Genomic_DNA"/>
</dbReference>
<dbReference type="SUPFAM" id="SSF103473">
    <property type="entry name" value="MFS general substrate transporter"/>
    <property type="match status" value="1"/>
</dbReference>
<gene>
    <name evidence="7" type="ORF">BD289DRAFT_492923</name>
</gene>
<evidence type="ECO:0000259" key="6">
    <source>
        <dbReference type="PROSITE" id="PS50850"/>
    </source>
</evidence>
<name>A0A2T3AGA5_9PEZI</name>
<sequence>ISTGYLLAQTVFQLVFCHVSHAIGRKHAYLSGLGLYMTGSLAASMSTCTRQLVAFRVIQGTGAAGMLTMSAIIVVDILPLRRRAAWSARSIFWMELIFSGILFISLAFLLPSWQGRKTKPLTVLKNCDWIGMILFLIYSIATLTPINIGGSVKGWSSAPVISCFVVSVVSLVALIVHQRHIAKNPAFPREVFSRHVTKFAFVGSVSAGILLSMVFYNLVLFWSGVRHLRTIDVGVMLLSLTLTYTVSAAATGMAIRTWGHIRWATVAGTLFAVLGLGLMYFMSQSTPVYALILISMTAAAGCGIHLPAMINTILASTDKSWHSHAIATRTLLHTAGQCMGVSLGLAIFSHDPHGSLSQSAIITPQSLMRVIKDLPRDSAVIDVIVYALRWVWGTACVLALVAGTLTCLFKCPPLPKDKKEDTDTESK</sequence>
<dbReference type="Gene3D" id="1.20.1720.10">
    <property type="entry name" value="Multidrug resistance protein D"/>
    <property type="match status" value="1"/>
</dbReference>
<evidence type="ECO:0000313" key="7">
    <source>
        <dbReference type="EMBL" id="PSR97236.1"/>
    </source>
</evidence>
<dbReference type="InterPro" id="IPR011701">
    <property type="entry name" value="MFS"/>
</dbReference>
<keyword evidence="8" id="KW-1185">Reference proteome</keyword>
<keyword evidence="4 5" id="KW-0472">Membrane</keyword>
<proteinExistence type="predicted"/>
<dbReference type="STRING" id="2025994.A0A2T3AGA5"/>
<feature type="transmembrane region" description="Helical" evidence="5">
    <location>
        <begin position="90"/>
        <end position="109"/>
    </location>
</feature>
<dbReference type="GO" id="GO:0012505">
    <property type="term" value="C:endomembrane system"/>
    <property type="evidence" value="ECO:0007669"/>
    <property type="project" value="UniProtKB-SubCell"/>
</dbReference>
<accession>A0A2T3AGA5</accession>
<dbReference type="GO" id="GO:0005886">
    <property type="term" value="C:plasma membrane"/>
    <property type="evidence" value="ECO:0007669"/>
    <property type="project" value="TreeGrafter"/>
</dbReference>
<dbReference type="InterPro" id="IPR036259">
    <property type="entry name" value="MFS_trans_sf"/>
</dbReference>
<feature type="domain" description="Major facilitator superfamily (MFS) profile" evidence="6">
    <location>
        <begin position="1"/>
        <end position="427"/>
    </location>
</feature>
<evidence type="ECO:0000256" key="4">
    <source>
        <dbReference type="ARBA" id="ARBA00023136"/>
    </source>
</evidence>
<evidence type="ECO:0000256" key="2">
    <source>
        <dbReference type="ARBA" id="ARBA00022692"/>
    </source>
</evidence>
<dbReference type="AlphaFoldDB" id="A0A2T3AGA5"/>
<dbReference type="InterPro" id="IPR020846">
    <property type="entry name" value="MFS_dom"/>
</dbReference>
<dbReference type="InParanoid" id="A0A2T3AGA5"/>
<dbReference type="PANTHER" id="PTHR23501:SF59">
    <property type="entry name" value="MAJOR FACILITATOR SUPERFAMILY (MFS) PROFILE DOMAIN-CONTAINING PROTEIN-RELATED"/>
    <property type="match status" value="1"/>
</dbReference>
<dbReference type="PANTHER" id="PTHR23501">
    <property type="entry name" value="MAJOR FACILITATOR SUPERFAMILY"/>
    <property type="match status" value="1"/>
</dbReference>
<feature type="transmembrane region" description="Helical" evidence="5">
    <location>
        <begin position="390"/>
        <end position="409"/>
    </location>
</feature>
<evidence type="ECO:0000256" key="1">
    <source>
        <dbReference type="ARBA" id="ARBA00004141"/>
    </source>
</evidence>
<feature type="transmembrane region" description="Helical" evidence="5">
    <location>
        <begin position="199"/>
        <end position="221"/>
    </location>
</feature>